<sequence length="73" mass="7880">MRGVFGKCQSAHDAEHQSEDYLEENRTRAPSEHGRDPGRCPGCRARSASDGGLNYCGLTGMSSAGAVYARFSR</sequence>
<dbReference type="AlphaFoldDB" id="A0A0D5XTG7"/>
<name>A0A0D5XTG7_9PSED</name>
<protein>
    <submittedName>
        <fullName evidence="2">Uncharacterized protein</fullName>
    </submittedName>
</protein>
<feature type="compositionally biased region" description="Basic and acidic residues" evidence="1">
    <location>
        <begin position="10"/>
        <end position="38"/>
    </location>
</feature>
<organism evidence="2 3">
    <name type="scientific">Pseudomonas chlororaphis</name>
    <dbReference type="NCBI Taxonomy" id="587753"/>
    <lineage>
        <taxon>Bacteria</taxon>
        <taxon>Pseudomonadati</taxon>
        <taxon>Pseudomonadota</taxon>
        <taxon>Gammaproteobacteria</taxon>
        <taxon>Pseudomonadales</taxon>
        <taxon>Pseudomonadaceae</taxon>
        <taxon>Pseudomonas</taxon>
    </lineage>
</organism>
<evidence type="ECO:0000313" key="3">
    <source>
        <dbReference type="Proteomes" id="UP000032748"/>
    </source>
</evidence>
<accession>A0A0D5XTG7</accession>
<evidence type="ECO:0000313" key="2">
    <source>
        <dbReference type="EMBL" id="AKA22368.1"/>
    </source>
</evidence>
<feature type="region of interest" description="Disordered" evidence="1">
    <location>
        <begin position="1"/>
        <end position="42"/>
    </location>
</feature>
<reference evidence="2 3" key="1">
    <citation type="journal article" date="2015" name="Mol. Plant Microbe Interact.">
        <title>Comparative Genomic Analysis of Pseudomonas chlororaphis PCL1606 Reveals New Insight into Antifungal Compounds Involved in Biocontrol.</title>
        <authorList>
            <person name="Calderon C.E."/>
            <person name="Ramos C."/>
            <person name="de Vicente A."/>
            <person name="Cazorla F.M."/>
        </authorList>
    </citation>
    <scope>NUCLEOTIDE SEQUENCE [LARGE SCALE GENOMIC DNA]</scope>
    <source>
        <strain evidence="2 3">PCL1606</strain>
    </source>
</reference>
<dbReference type="Proteomes" id="UP000032748">
    <property type="component" value="Chromosome"/>
</dbReference>
<proteinExistence type="predicted"/>
<gene>
    <name evidence="2" type="ORF">PCL1606_09120</name>
</gene>
<dbReference type="EMBL" id="CP011110">
    <property type="protein sequence ID" value="AKA22368.1"/>
    <property type="molecule type" value="Genomic_DNA"/>
</dbReference>
<evidence type="ECO:0000256" key="1">
    <source>
        <dbReference type="SAM" id="MobiDB-lite"/>
    </source>
</evidence>
<dbReference type="KEGG" id="pcz:PCL1606_09120"/>